<feature type="domain" description="Peptidase M48" evidence="7">
    <location>
        <begin position="99"/>
        <end position="281"/>
    </location>
</feature>
<proteinExistence type="predicted"/>
<evidence type="ECO:0000256" key="2">
    <source>
        <dbReference type="ARBA" id="ARBA00022670"/>
    </source>
</evidence>
<keyword evidence="5" id="KW-0862">Zinc</keyword>
<protein>
    <submittedName>
        <fullName evidence="8">M48 family metalloprotease</fullName>
    </submittedName>
</protein>
<name>A0ABX6QGM6_9HYPH</name>
<dbReference type="Pfam" id="PF01435">
    <property type="entry name" value="Peptidase_M48"/>
    <property type="match status" value="1"/>
</dbReference>
<evidence type="ECO:0000256" key="4">
    <source>
        <dbReference type="ARBA" id="ARBA00022801"/>
    </source>
</evidence>
<dbReference type="InterPro" id="IPR051156">
    <property type="entry name" value="Mito/Outer_Membr_Metalloprot"/>
</dbReference>
<dbReference type="RefSeq" id="WP_005866764.1">
    <property type="nucleotide sequence ID" value="NZ_CACVBB010000001.1"/>
</dbReference>
<keyword evidence="6 8" id="KW-0482">Metalloprotease</keyword>
<dbReference type="Proteomes" id="UP000509443">
    <property type="component" value="Chromosome"/>
</dbReference>
<evidence type="ECO:0000313" key="8">
    <source>
        <dbReference type="EMBL" id="QLC51923.1"/>
    </source>
</evidence>
<dbReference type="PANTHER" id="PTHR22726">
    <property type="entry name" value="METALLOENDOPEPTIDASE OMA1"/>
    <property type="match status" value="1"/>
</dbReference>
<keyword evidence="2" id="KW-0645">Protease</keyword>
<organism evidence="8 9">
    <name type="scientific">Bartonella alsatica</name>
    <dbReference type="NCBI Taxonomy" id="52764"/>
    <lineage>
        <taxon>Bacteria</taxon>
        <taxon>Pseudomonadati</taxon>
        <taxon>Pseudomonadota</taxon>
        <taxon>Alphaproteobacteria</taxon>
        <taxon>Hyphomicrobiales</taxon>
        <taxon>Bartonellaceae</taxon>
        <taxon>Bartonella</taxon>
    </lineage>
</organism>
<evidence type="ECO:0000313" key="9">
    <source>
        <dbReference type="Proteomes" id="UP000509443"/>
    </source>
</evidence>
<evidence type="ECO:0000259" key="7">
    <source>
        <dbReference type="Pfam" id="PF01435"/>
    </source>
</evidence>
<reference evidence="8 9" key="1">
    <citation type="submission" date="2020-06" db="EMBL/GenBank/DDBJ databases">
        <title>Complete closed genome sequence of Bartonella alsatica CIP 105477.</title>
        <authorList>
            <person name="Thibau A."/>
            <person name="Schultze T.G."/>
            <person name="Kempf V.A.J."/>
        </authorList>
    </citation>
    <scope>NUCLEOTIDE SEQUENCE [LARGE SCALE GENOMIC DNA]</scope>
    <source>
        <strain evidence="8 9">CIP 105477</strain>
    </source>
</reference>
<evidence type="ECO:0000256" key="5">
    <source>
        <dbReference type="ARBA" id="ARBA00022833"/>
    </source>
</evidence>
<keyword evidence="9" id="KW-1185">Reference proteome</keyword>
<accession>A0ABX6QGM6</accession>
<gene>
    <name evidence="8" type="ORF">HWV54_03255</name>
</gene>
<evidence type="ECO:0000256" key="3">
    <source>
        <dbReference type="ARBA" id="ARBA00022723"/>
    </source>
</evidence>
<dbReference type="GO" id="GO:0008237">
    <property type="term" value="F:metallopeptidase activity"/>
    <property type="evidence" value="ECO:0007669"/>
    <property type="project" value="UniProtKB-KW"/>
</dbReference>
<dbReference type="EMBL" id="CP058235">
    <property type="protein sequence ID" value="QLC51923.1"/>
    <property type="molecule type" value="Genomic_DNA"/>
</dbReference>
<evidence type="ECO:0000256" key="1">
    <source>
        <dbReference type="ARBA" id="ARBA00001947"/>
    </source>
</evidence>
<sequence>MKFAQIQSENKEHNGQKHQIFQHIFPFRSRMYRATLISLMLLLAACHTRLSQNNTSFSLNSSETIKHTSKDNIYVTLSTIQHLRILQIYGGAYHDAKLERMLAKIIRRLVSASQHSHQSYSVTILNSENINAFAQPNGSIYITRGMLALANDSSEVAAILAHEIAHINANHGILRLKKEAELKITNYMSSHLLTHTSSKLYNSIEGKQQLAQFSRNQELEADSIALEMLKQAGYDPFASPRFLQSMEAYSVFRNISDTTNAPLDFLASHPTTPQRIRLAREKAHKISITNTGNTDRNSFLKSIDGMIFGGSFHTGFVRDNQFIHPQLRIAFSVPNNFTIENSMNTVWASGPEKIALRFDALPHPAQMSASDYLKSGWIIGLNESSVRPITIQGLSGAHARAANEQWQFDVVVILSNKHVFRFLTAAPHNSQNFEAVAKQTVQSFRFLSSSQLKKLKPLRIRILRVKQGENVASLSNKMQNTAHKEELFRILNALSPTQILHIGTNVKIVAE</sequence>
<dbReference type="PANTHER" id="PTHR22726:SF1">
    <property type="entry name" value="METALLOENDOPEPTIDASE OMA1, MITOCHONDRIAL"/>
    <property type="match status" value="1"/>
</dbReference>
<evidence type="ECO:0000256" key="6">
    <source>
        <dbReference type="ARBA" id="ARBA00023049"/>
    </source>
</evidence>
<comment type="cofactor">
    <cofactor evidence="1">
        <name>Zn(2+)</name>
        <dbReference type="ChEBI" id="CHEBI:29105"/>
    </cofactor>
</comment>
<dbReference type="InterPro" id="IPR001915">
    <property type="entry name" value="Peptidase_M48"/>
</dbReference>
<keyword evidence="4" id="KW-0378">Hydrolase</keyword>
<dbReference type="CDD" id="cd07324">
    <property type="entry name" value="M48C_Oma1-like"/>
    <property type="match status" value="1"/>
</dbReference>
<dbReference type="Gene3D" id="3.30.2010.10">
    <property type="entry name" value="Metalloproteases ('zincins'), catalytic domain"/>
    <property type="match status" value="1"/>
</dbReference>
<keyword evidence="3" id="KW-0479">Metal-binding</keyword>